<keyword evidence="4 13" id="KW-0479">Metal-binding</keyword>
<accession>A0A2W2B6C3</accession>
<keyword evidence="17" id="KW-1185">Reference proteome</keyword>
<keyword evidence="8" id="KW-0238">DNA-binding</keyword>
<dbReference type="Pfam" id="PF00929">
    <property type="entry name" value="RNase_T"/>
    <property type="match status" value="1"/>
</dbReference>
<evidence type="ECO:0000256" key="10">
    <source>
        <dbReference type="ARBA" id="ARBA00031220"/>
    </source>
</evidence>
<keyword evidence="7 13" id="KW-0460">Magnesium</keyword>
<dbReference type="PANTHER" id="PTHR30231:SF41">
    <property type="entry name" value="DNA POLYMERASE III SUBUNIT EPSILON"/>
    <property type="match status" value="1"/>
</dbReference>
<dbReference type="GO" id="GO:0046872">
    <property type="term" value="F:metal ion binding"/>
    <property type="evidence" value="ECO:0007669"/>
    <property type="project" value="UniProtKB-KW"/>
</dbReference>
<dbReference type="EMBL" id="QKVK01000008">
    <property type="protein sequence ID" value="PZF75864.1"/>
    <property type="molecule type" value="Genomic_DNA"/>
</dbReference>
<evidence type="ECO:0000256" key="9">
    <source>
        <dbReference type="ARBA" id="ARBA00023204"/>
    </source>
</evidence>
<dbReference type="EC" id="3.1.11.1" evidence="2"/>
<evidence type="ECO:0000256" key="5">
    <source>
        <dbReference type="ARBA" id="ARBA00022763"/>
    </source>
</evidence>
<dbReference type="Gene3D" id="3.30.420.10">
    <property type="entry name" value="Ribonuclease H-like superfamily/Ribonuclease H"/>
    <property type="match status" value="1"/>
</dbReference>
<evidence type="ECO:0000256" key="12">
    <source>
        <dbReference type="PIRSR" id="PIRSR000977-1"/>
    </source>
</evidence>
<sequence>MSFVFYDTETTGSNTFYDQILQFAAIRTDDALKEIDRFEIRCRIQPHVLPAPGALLVTGVTLCQLSDPGLPSHFEMAAAIHAKLTEWSPAVFAGYNSLEFDEGLLRQAFYQSLLPVYLTNTGGSSRLDILQLALATNEFAPGLLKIPERDDGVPTFRLDRLAPANGFLHPNAHDAMADVEATVFLAKTVKEGAPWIWDHLLRMGQKAEALREAKASSVRLYTEFRFNKPNHWLVSAIDADPSNKGNVIAFNLAHDPAELLSVGDDSLRKWVLSKPKPLRTIKANSSPILLNIDMAQGRADIMKIGEGEIMRRAKALQESYELRHRLLKAYVETREVYEDSPHIEEQIYGGFPGSGDTALMREFHRSSWPARIEIASRFEDDRLRRIARRIVFNHRPDLFSEDMRQAFSKAIAQRWLAKEKVKWLTIEGALGEIEERREGCSYEQALSLEAMEAYFVDKRAWAEGQLAG</sequence>
<dbReference type="Gene3D" id="3.30.1520.20">
    <property type="entry name" value="Exonuclease ExoI, domain 2"/>
    <property type="match status" value="1"/>
</dbReference>
<evidence type="ECO:0000313" key="17">
    <source>
        <dbReference type="Proteomes" id="UP000248795"/>
    </source>
</evidence>
<gene>
    <name evidence="16" type="ORF">DK847_16725</name>
</gene>
<dbReference type="InterPro" id="IPR036397">
    <property type="entry name" value="RNaseH_sf"/>
</dbReference>
<dbReference type="InterPro" id="IPR023607">
    <property type="entry name" value="Exodeoxyribonuclease_I"/>
</dbReference>
<dbReference type="PANTHER" id="PTHR30231">
    <property type="entry name" value="DNA POLYMERASE III SUBUNIT EPSILON"/>
    <property type="match status" value="1"/>
</dbReference>
<protein>
    <recommendedName>
        <fullName evidence="3">Exodeoxyribonuclease I</fullName>
        <ecNumber evidence="2">3.1.11.1</ecNumber>
    </recommendedName>
    <alternativeName>
        <fullName evidence="10">DNA deoxyribophosphodiesterase</fullName>
    </alternativeName>
</protein>
<dbReference type="SUPFAM" id="SSF53098">
    <property type="entry name" value="Ribonuclease H-like"/>
    <property type="match status" value="1"/>
</dbReference>
<evidence type="ECO:0000256" key="8">
    <source>
        <dbReference type="ARBA" id="ARBA00023125"/>
    </source>
</evidence>
<dbReference type="PIRSF" id="PIRSF000977">
    <property type="entry name" value="Exodeoxyribonuclease_I"/>
    <property type="match status" value="1"/>
</dbReference>
<dbReference type="InterPro" id="IPR058561">
    <property type="entry name" value="Exonuc_1_C"/>
</dbReference>
<evidence type="ECO:0000256" key="13">
    <source>
        <dbReference type="PIRSR" id="PIRSR000977-2"/>
    </source>
</evidence>
<proteinExistence type="predicted"/>
<dbReference type="Proteomes" id="UP000248795">
    <property type="component" value="Unassembled WGS sequence"/>
</dbReference>
<dbReference type="InterPro" id="IPR012337">
    <property type="entry name" value="RNaseH-like_sf"/>
</dbReference>
<dbReference type="GO" id="GO:0008310">
    <property type="term" value="F:single-stranded DNA 3'-5' DNA exonuclease activity"/>
    <property type="evidence" value="ECO:0007669"/>
    <property type="project" value="UniProtKB-EC"/>
</dbReference>
<comment type="caution">
    <text evidence="16">The sequence shown here is derived from an EMBL/GenBank/DDBJ whole genome shotgun (WGS) entry which is preliminary data.</text>
</comment>
<evidence type="ECO:0000256" key="1">
    <source>
        <dbReference type="ARBA" id="ARBA00000563"/>
    </source>
</evidence>
<dbReference type="GO" id="GO:0003677">
    <property type="term" value="F:DNA binding"/>
    <property type="evidence" value="ECO:0007669"/>
    <property type="project" value="UniProtKB-KW"/>
</dbReference>
<feature type="domain" description="ExoI C-terminal" evidence="15">
    <location>
        <begin position="339"/>
        <end position="466"/>
    </location>
</feature>
<comment type="catalytic activity">
    <reaction evidence="1">
        <text>Exonucleolytic cleavage in the 3'- to 5'-direction to yield nucleoside 5'-phosphates.</text>
        <dbReference type="EC" id="3.1.11.1"/>
    </reaction>
</comment>
<keyword evidence="9" id="KW-0234">DNA repair</keyword>
<dbReference type="GO" id="GO:0005829">
    <property type="term" value="C:cytosol"/>
    <property type="evidence" value="ECO:0007669"/>
    <property type="project" value="TreeGrafter"/>
</dbReference>
<comment type="subunit">
    <text evidence="11">Monomer. Interacts with ssb (via C-terminus); this interaction stimulates the exonuclease activity by recruiting the enzyme to its substrate.</text>
</comment>
<name>A0A2W2B6C3_9HYPH</name>
<evidence type="ECO:0000256" key="4">
    <source>
        <dbReference type="ARBA" id="ARBA00022723"/>
    </source>
</evidence>
<feature type="domain" description="ExoI SH3-like" evidence="14">
    <location>
        <begin position="194"/>
        <end position="334"/>
    </location>
</feature>
<evidence type="ECO:0000313" key="16">
    <source>
        <dbReference type="EMBL" id="PZF75864.1"/>
    </source>
</evidence>
<feature type="binding site" evidence="12">
    <location>
        <position position="9"/>
    </location>
    <ligand>
        <name>substrate</name>
    </ligand>
</feature>
<keyword evidence="5" id="KW-0227">DNA damage</keyword>
<dbReference type="Pfam" id="PF26016">
    <property type="entry name" value="ExoI_C"/>
    <property type="match status" value="1"/>
</dbReference>
<organism evidence="16 17">
    <name type="scientific">Aestuariivirga litoralis</name>
    <dbReference type="NCBI Taxonomy" id="2650924"/>
    <lineage>
        <taxon>Bacteria</taxon>
        <taxon>Pseudomonadati</taxon>
        <taxon>Pseudomonadota</taxon>
        <taxon>Alphaproteobacteria</taxon>
        <taxon>Hyphomicrobiales</taxon>
        <taxon>Aestuariivirgaceae</taxon>
        <taxon>Aestuariivirga</taxon>
    </lineage>
</organism>
<dbReference type="InterPro" id="IPR013620">
    <property type="entry name" value="Exonuc_1_SH3"/>
</dbReference>
<dbReference type="Gene3D" id="1.20.1280.70">
    <property type="entry name" value="Exonuclease ExoI, domain 3"/>
    <property type="match status" value="1"/>
</dbReference>
<feature type="binding site" evidence="13">
    <location>
        <position position="9"/>
    </location>
    <ligand>
        <name>Mg(2+)</name>
        <dbReference type="ChEBI" id="CHEBI:18420"/>
        <label>2</label>
    </ligand>
</feature>
<dbReference type="InterPro" id="IPR034747">
    <property type="entry name" value="EXOI_SH3"/>
</dbReference>
<dbReference type="InterPro" id="IPR013520">
    <property type="entry name" value="Ribonucl_H"/>
</dbReference>
<dbReference type="RefSeq" id="WP_111199670.1">
    <property type="nucleotide sequence ID" value="NZ_QKVK01000008.1"/>
</dbReference>
<evidence type="ECO:0000256" key="3">
    <source>
        <dbReference type="ARBA" id="ARBA00019900"/>
    </source>
</evidence>
<feature type="binding site" evidence="13">
    <location>
        <position position="178"/>
    </location>
    <ligand>
        <name>Mg(2+)</name>
        <dbReference type="ChEBI" id="CHEBI:18420"/>
        <label>2</label>
    </ligand>
</feature>
<feature type="binding site" evidence="13">
    <location>
        <position position="7"/>
    </location>
    <ligand>
        <name>Mg(2+)</name>
        <dbReference type="ChEBI" id="CHEBI:18420"/>
        <label>1</label>
    </ligand>
</feature>
<keyword evidence="6" id="KW-0378">Hydrolase</keyword>
<dbReference type="GO" id="GO:0045004">
    <property type="term" value="P:DNA replication proofreading"/>
    <property type="evidence" value="ECO:0007669"/>
    <property type="project" value="TreeGrafter"/>
</dbReference>
<dbReference type="AlphaFoldDB" id="A0A2W2B6C3"/>
<dbReference type="InterPro" id="IPR038649">
    <property type="entry name" value="EXOI_SH3_sf"/>
</dbReference>
<comment type="cofactor">
    <cofactor evidence="13">
        <name>Mg(2+)</name>
        <dbReference type="ChEBI" id="CHEBI:18420"/>
    </cofactor>
    <text evidence="13">Binds 2 Mg(2+) ions per monomer.</text>
</comment>
<evidence type="ECO:0000256" key="2">
    <source>
        <dbReference type="ARBA" id="ARBA00012108"/>
    </source>
</evidence>
<reference evidence="17" key="1">
    <citation type="submission" date="2018-06" db="EMBL/GenBank/DDBJ databases">
        <title>Aestuariibacter litoralis strain KCTC 52945T.</title>
        <authorList>
            <person name="Li X."/>
            <person name="Salam N."/>
            <person name="Li J.-L."/>
            <person name="Chen Y.-M."/>
            <person name="Yang Z.-W."/>
            <person name="Zhang L.-Y."/>
            <person name="Han M.-X."/>
            <person name="Xiao M."/>
            <person name="Li W.-J."/>
        </authorList>
    </citation>
    <scope>NUCLEOTIDE SEQUENCE [LARGE SCALE GENOMIC DNA]</scope>
    <source>
        <strain evidence="17">KCTC 52945</strain>
    </source>
</reference>
<evidence type="ECO:0000256" key="7">
    <source>
        <dbReference type="ARBA" id="ARBA00022842"/>
    </source>
</evidence>
<evidence type="ECO:0000256" key="6">
    <source>
        <dbReference type="ARBA" id="ARBA00022801"/>
    </source>
</evidence>
<dbReference type="PROSITE" id="PS51785">
    <property type="entry name" value="EXOI_C"/>
    <property type="match status" value="1"/>
</dbReference>
<dbReference type="Pfam" id="PF08411">
    <property type="entry name" value="ExoI_SH3"/>
    <property type="match status" value="1"/>
</dbReference>
<evidence type="ECO:0000259" key="14">
    <source>
        <dbReference type="PROSITE" id="PS51784"/>
    </source>
</evidence>
<dbReference type="PROSITE" id="PS51784">
    <property type="entry name" value="EXOI_SH3"/>
    <property type="match status" value="1"/>
</dbReference>
<evidence type="ECO:0000259" key="15">
    <source>
        <dbReference type="PROSITE" id="PS51785"/>
    </source>
</evidence>
<evidence type="ECO:0000256" key="11">
    <source>
        <dbReference type="ARBA" id="ARBA00046792"/>
    </source>
</evidence>
<feature type="binding site" evidence="12">
    <location>
        <position position="157"/>
    </location>
    <ligand>
        <name>substrate</name>
    </ligand>
</feature>
<dbReference type="SMART" id="SM00479">
    <property type="entry name" value="EXOIII"/>
    <property type="match status" value="1"/>
</dbReference>